<evidence type="ECO:0000313" key="3">
    <source>
        <dbReference type="Proteomes" id="UP000299102"/>
    </source>
</evidence>
<dbReference type="EMBL" id="BGZK01000130">
    <property type="protein sequence ID" value="GBP21602.1"/>
    <property type="molecule type" value="Genomic_DNA"/>
</dbReference>
<evidence type="ECO:0000256" key="1">
    <source>
        <dbReference type="SAM" id="MobiDB-lite"/>
    </source>
</evidence>
<feature type="compositionally biased region" description="Basic residues" evidence="1">
    <location>
        <begin position="106"/>
        <end position="117"/>
    </location>
</feature>
<protein>
    <submittedName>
        <fullName evidence="2">Uncharacterized protein</fullName>
    </submittedName>
</protein>
<name>A0A4C1U5G8_EUMVA</name>
<proteinExistence type="predicted"/>
<dbReference type="Proteomes" id="UP000299102">
    <property type="component" value="Unassembled WGS sequence"/>
</dbReference>
<accession>A0A4C1U5G8</accession>
<gene>
    <name evidence="2" type="ORF">EVAR_9787_1</name>
</gene>
<keyword evidence="3" id="KW-1185">Reference proteome</keyword>
<feature type="region of interest" description="Disordered" evidence="1">
    <location>
        <begin position="94"/>
        <end position="120"/>
    </location>
</feature>
<reference evidence="2 3" key="1">
    <citation type="journal article" date="2019" name="Commun. Biol.">
        <title>The bagworm genome reveals a unique fibroin gene that provides high tensile strength.</title>
        <authorList>
            <person name="Kono N."/>
            <person name="Nakamura H."/>
            <person name="Ohtoshi R."/>
            <person name="Tomita M."/>
            <person name="Numata K."/>
            <person name="Arakawa K."/>
        </authorList>
    </citation>
    <scope>NUCLEOTIDE SEQUENCE [LARGE SCALE GENOMIC DNA]</scope>
</reference>
<sequence length="284" mass="31981">MQLCTLTSRVTLHVMSHGAVGAHLSVALTLLAPGGCDCLHFPEDVPSWHETIMTGSGMEIANGMKGRIESGDRKRSKSSGTKVRVKSTFGIGIRNGNRTRIESKNSRGRRHRQRGRDRHRERDREFVVCEDFVNVPESVGSDRRLFASLGHWALRVMEVNKKNGEKCGEFEKWPKRKRKRSASKSQRIRINFTSFESNICIITYKDTNFARGFTCAIVKRILYLWRLVICNNNVQDRFKFNIGSGWKSGGGPGSGSKAEGDAGVSLFLQSVEEFVVCPREWSRG</sequence>
<organism evidence="2 3">
    <name type="scientific">Eumeta variegata</name>
    <name type="common">Bagworm moth</name>
    <name type="synonym">Eumeta japonica</name>
    <dbReference type="NCBI Taxonomy" id="151549"/>
    <lineage>
        <taxon>Eukaryota</taxon>
        <taxon>Metazoa</taxon>
        <taxon>Ecdysozoa</taxon>
        <taxon>Arthropoda</taxon>
        <taxon>Hexapoda</taxon>
        <taxon>Insecta</taxon>
        <taxon>Pterygota</taxon>
        <taxon>Neoptera</taxon>
        <taxon>Endopterygota</taxon>
        <taxon>Lepidoptera</taxon>
        <taxon>Glossata</taxon>
        <taxon>Ditrysia</taxon>
        <taxon>Tineoidea</taxon>
        <taxon>Psychidae</taxon>
        <taxon>Oiketicinae</taxon>
        <taxon>Eumeta</taxon>
    </lineage>
</organism>
<dbReference type="AlphaFoldDB" id="A0A4C1U5G8"/>
<comment type="caution">
    <text evidence="2">The sequence shown here is derived from an EMBL/GenBank/DDBJ whole genome shotgun (WGS) entry which is preliminary data.</text>
</comment>
<evidence type="ECO:0000313" key="2">
    <source>
        <dbReference type="EMBL" id="GBP21602.1"/>
    </source>
</evidence>